<proteinExistence type="predicted"/>
<dbReference type="GO" id="GO:0005085">
    <property type="term" value="F:guanyl-nucleotide exchange factor activity"/>
    <property type="evidence" value="ECO:0007669"/>
    <property type="project" value="UniProtKB-KW"/>
</dbReference>
<dbReference type="GO" id="GO:0007265">
    <property type="term" value="P:Ras protein signal transduction"/>
    <property type="evidence" value="ECO:0007669"/>
    <property type="project" value="TreeGrafter"/>
</dbReference>
<dbReference type="PANTHER" id="PTHR23113">
    <property type="entry name" value="GUANINE NUCLEOTIDE EXCHANGE FACTOR"/>
    <property type="match status" value="1"/>
</dbReference>
<dbReference type="Proteomes" id="UP000694548">
    <property type="component" value="Unassembled WGS sequence"/>
</dbReference>
<dbReference type="InterPro" id="IPR023578">
    <property type="entry name" value="Ras_GEF_dom_sf"/>
</dbReference>
<dbReference type="PANTHER" id="PTHR23113:SF220">
    <property type="entry name" value="RAL GUANINE NUCLEOTIDE DISSOCIATION STIMULATOR-LIKE 3"/>
    <property type="match status" value="1"/>
</dbReference>
<feature type="domain" description="Ras-GEF" evidence="3">
    <location>
        <begin position="46"/>
        <end position="215"/>
    </location>
</feature>
<dbReference type="Ensembl" id="ENSNFUT00015020081.1">
    <property type="protein sequence ID" value="ENSNFUP00015019184.1"/>
    <property type="gene ID" value="ENSNFUG00015009230.1"/>
</dbReference>
<dbReference type="InterPro" id="IPR001895">
    <property type="entry name" value="RASGEF_cat_dom"/>
</dbReference>
<evidence type="ECO:0000259" key="3">
    <source>
        <dbReference type="PROSITE" id="PS50009"/>
    </source>
</evidence>
<name>A0A8C6LF18_NOTFU</name>
<organism evidence="4 5">
    <name type="scientific">Nothobranchius furzeri</name>
    <name type="common">Turquoise killifish</name>
    <dbReference type="NCBI Taxonomy" id="105023"/>
    <lineage>
        <taxon>Eukaryota</taxon>
        <taxon>Metazoa</taxon>
        <taxon>Chordata</taxon>
        <taxon>Craniata</taxon>
        <taxon>Vertebrata</taxon>
        <taxon>Euteleostomi</taxon>
        <taxon>Actinopterygii</taxon>
        <taxon>Neopterygii</taxon>
        <taxon>Teleostei</taxon>
        <taxon>Neoteleostei</taxon>
        <taxon>Acanthomorphata</taxon>
        <taxon>Ovalentaria</taxon>
        <taxon>Atherinomorphae</taxon>
        <taxon>Cyprinodontiformes</taxon>
        <taxon>Nothobranchiidae</taxon>
        <taxon>Nothobranchius</taxon>
    </lineage>
</organism>
<dbReference type="PROSITE" id="PS50009">
    <property type="entry name" value="RASGEF_CAT"/>
    <property type="match status" value="1"/>
</dbReference>
<dbReference type="GO" id="GO:0005886">
    <property type="term" value="C:plasma membrane"/>
    <property type="evidence" value="ECO:0007669"/>
    <property type="project" value="TreeGrafter"/>
</dbReference>
<keyword evidence="5" id="KW-1185">Reference proteome</keyword>
<dbReference type="SUPFAM" id="SSF48366">
    <property type="entry name" value="Ras GEF"/>
    <property type="match status" value="1"/>
</dbReference>
<evidence type="ECO:0000313" key="5">
    <source>
        <dbReference type="Proteomes" id="UP000694548"/>
    </source>
</evidence>
<dbReference type="InterPro" id="IPR008937">
    <property type="entry name" value="Ras-like_GEF"/>
</dbReference>
<sequence length="215" mass="23329">CDCCCPPPQLSADLHPDGPSPAPGAPAAAGSPGCQRCGAWRHAPPAQLLLTAQLMLPFQALFIRVVPYQCLGCVWSQRDKKENMSPTIRATVAQFNAVTNRVIMSLLSPPADGTCSSGPLPTTPAQRACIVEKWIKVAQECRRLKNFSSLKAILSALHSNAVHRLRKTWAAVCRWDISVSRDESSCLLRKDEPSPKLWDIRFPGPSSYLEPAGCG</sequence>
<keyword evidence="1 2" id="KW-0344">Guanine-nucleotide releasing factor</keyword>
<dbReference type="SMART" id="SM00147">
    <property type="entry name" value="RasGEF"/>
    <property type="match status" value="1"/>
</dbReference>
<dbReference type="Gene3D" id="1.10.840.10">
    <property type="entry name" value="Ras guanine-nucleotide exchange factors catalytic domain"/>
    <property type="match status" value="1"/>
</dbReference>
<dbReference type="Pfam" id="PF00617">
    <property type="entry name" value="RasGEF"/>
    <property type="match status" value="1"/>
</dbReference>
<accession>A0A8C6LF18</accession>
<dbReference type="InterPro" id="IPR036964">
    <property type="entry name" value="RASGEF_cat_dom_sf"/>
</dbReference>
<dbReference type="AlphaFoldDB" id="A0A8C6LF18"/>
<evidence type="ECO:0000256" key="2">
    <source>
        <dbReference type="PROSITE-ProRule" id="PRU00168"/>
    </source>
</evidence>
<evidence type="ECO:0000256" key="1">
    <source>
        <dbReference type="ARBA" id="ARBA00022658"/>
    </source>
</evidence>
<protein>
    <recommendedName>
        <fullName evidence="3">Ras-GEF domain-containing protein</fullName>
    </recommendedName>
</protein>
<evidence type="ECO:0000313" key="4">
    <source>
        <dbReference type="Ensembl" id="ENSNFUP00015019184.1"/>
    </source>
</evidence>
<reference evidence="4" key="1">
    <citation type="submission" date="2025-08" db="UniProtKB">
        <authorList>
            <consortium name="Ensembl"/>
        </authorList>
    </citation>
    <scope>IDENTIFICATION</scope>
</reference>
<dbReference type="GeneTree" id="ENSGT00940000165438"/>
<reference evidence="4" key="2">
    <citation type="submission" date="2025-09" db="UniProtKB">
        <authorList>
            <consortium name="Ensembl"/>
        </authorList>
    </citation>
    <scope>IDENTIFICATION</scope>
</reference>